<evidence type="ECO:0000313" key="2">
    <source>
        <dbReference type="EMBL" id="OAA81701.1"/>
    </source>
</evidence>
<dbReference type="OrthoDB" id="189997at2759"/>
<organism evidence="2 3">
    <name type="scientific">Akanthomyces lecanii RCEF 1005</name>
    <dbReference type="NCBI Taxonomy" id="1081108"/>
    <lineage>
        <taxon>Eukaryota</taxon>
        <taxon>Fungi</taxon>
        <taxon>Dikarya</taxon>
        <taxon>Ascomycota</taxon>
        <taxon>Pezizomycotina</taxon>
        <taxon>Sordariomycetes</taxon>
        <taxon>Hypocreomycetidae</taxon>
        <taxon>Hypocreales</taxon>
        <taxon>Cordycipitaceae</taxon>
        <taxon>Akanthomyces</taxon>
        <taxon>Cordyceps confragosa</taxon>
    </lineage>
</organism>
<accession>A0A168KHJ6</accession>
<name>A0A168KHJ6_CORDF</name>
<sequence length="358" mass="39671">MLEITCSGTPYEIGFHHGSQAKTLVRGSVDFYTQYFPKKSRMSWEAAEEAAKKFHPFLEQHVPHLVEEMREKGIAEGAEIPFAAVLALNARTEISMGMMDDGCTSLAWKTDKFSVAGQNWDWDIPQKARLVLMHIKPAHNGTVQRPKASFLTEAGLLCKSGLNSAGVAVFVNAVKARGVKFDALPIHIALRTVLESESRLRAIARLRSLTLGTSGHILIADKTGGTSLEFSHLDMMQLEMVHGQVAHTNHFLVQHDPAVEYAFIFPDSLARMTRIGLLLAQGKKQVEEEGILPPVACCERMLEDEDGYPTAINRKSSPIRESETLFSIVADLDAKVAHVRLGRPNEPEGHWTLRPTEL</sequence>
<dbReference type="Gene3D" id="1.10.10.2120">
    <property type="match status" value="1"/>
</dbReference>
<dbReference type="NCBIfam" id="NF040521">
    <property type="entry name" value="C45_proenzyme"/>
    <property type="match status" value="1"/>
</dbReference>
<dbReference type="EMBL" id="AZHF01000001">
    <property type="protein sequence ID" value="OAA81701.1"/>
    <property type="molecule type" value="Genomic_DNA"/>
</dbReference>
<dbReference type="Proteomes" id="UP000076881">
    <property type="component" value="Unassembled WGS sequence"/>
</dbReference>
<dbReference type="InterPro" id="IPR047801">
    <property type="entry name" value="Peptidase_C45"/>
</dbReference>
<comment type="caution">
    <text evidence="2">The sequence shown here is derived from an EMBL/GenBank/DDBJ whole genome shotgun (WGS) entry which is preliminary data.</text>
</comment>
<keyword evidence="2" id="KW-0808">Transferase</keyword>
<dbReference type="InterPro" id="IPR047794">
    <property type="entry name" value="C45_proenzyme-like"/>
</dbReference>
<protein>
    <submittedName>
        <fullName evidence="2">Peptidase C45, acyl-coenzyme A:6-aminopenicillanic acid acyl-transferase</fullName>
    </submittedName>
</protein>
<evidence type="ECO:0000313" key="3">
    <source>
        <dbReference type="Proteomes" id="UP000076881"/>
    </source>
</evidence>
<dbReference type="GO" id="GO:0016740">
    <property type="term" value="F:transferase activity"/>
    <property type="evidence" value="ECO:0007669"/>
    <property type="project" value="UniProtKB-KW"/>
</dbReference>
<dbReference type="PANTHER" id="PTHR34180:SF1">
    <property type="entry name" value="BETA-ALANYL-DOPAMINE_CARCININE HYDROLASE"/>
    <property type="match status" value="1"/>
</dbReference>
<gene>
    <name evidence="2" type="ORF">LEL_01246</name>
</gene>
<dbReference type="PANTHER" id="PTHR34180">
    <property type="entry name" value="PEPTIDASE C45"/>
    <property type="match status" value="1"/>
</dbReference>
<dbReference type="Gene3D" id="3.60.60.10">
    <property type="entry name" value="Penicillin V Acylase, Chain A"/>
    <property type="match status" value="1"/>
</dbReference>
<keyword evidence="3" id="KW-1185">Reference proteome</keyword>
<dbReference type="Pfam" id="PF03417">
    <property type="entry name" value="AAT"/>
    <property type="match status" value="1"/>
</dbReference>
<dbReference type="AlphaFoldDB" id="A0A168KHJ6"/>
<proteinExistence type="predicted"/>
<feature type="domain" description="Peptidase C45 hydrolase" evidence="1">
    <location>
        <begin position="108"/>
        <end position="345"/>
    </location>
</feature>
<reference evidence="2 3" key="1">
    <citation type="journal article" date="2016" name="Genome Biol. Evol.">
        <title>Divergent and convergent evolution of fungal pathogenicity.</title>
        <authorList>
            <person name="Shang Y."/>
            <person name="Xiao G."/>
            <person name="Zheng P."/>
            <person name="Cen K."/>
            <person name="Zhan S."/>
            <person name="Wang C."/>
        </authorList>
    </citation>
    <scope>NUCLEOTIDE SEQUENCE [LARGE SCALE GENOMIC DNA]</scope>
    <source>
        <strain evidence="2 3">RCEF 1005</strain>
    </source>
</reference>
<dbReference type="STRING" id="1081108.A0A168KHJ6"/>
<evidence type="ECO:0000259" key="1">
    <source>
        <dbReference type="Pfam" id="PF03417"/>
    </source>
</evidence>
<dbReference type="InterPro" id="IPR005079">
    <property type="entry name" value="Peptidase_C45_hydrolase"/>
</dbReference>